<dbReference type="Pfam" id="PF05954">
    <property type="entry name" value="Phage_GPD"/>
    <property type="match status" value="1"/>
</dbReference>
<keyword evidence="3" id="KW-1185">Reference proteome</keyword>
<sequence length="395" mass="42945">MTGISSLPVQAGAQLAPDFMLTVNAKDVTANLRARLLSLTLTDNRGFEADQLDIELDDADGQLAMPVRGAVLKLFLGWKGQPLTGKGEFTVDEVEHHGAPDTLTIRARSADFRGTLNSRREVSYHGTTLGEVVKQIAERNKLTPQLAEGFAGMTVAHIDQTQETDASFLTRLATLYGAVAAVKAGRLLFLRPGNGVTVSGKPIPQLTLTRQDGDRHSFSIADRGAYTGVSASWLHTKDPKPKKVKLKRRAKEKHLRALEHPAAKKKKATTTKTPEAKEGDYLAGSEDNVFTLTTVYATKAAAMRAAKAKWDKLQRGVAEFSITLALGRADLFPETPVQVSGFKSVIDAQPWLISKVTHSLNGSGYTTTLDFEVLLSDVEYQAESDDEETEDEKAN</sequence>
<feature type="region of interest" description="Disordered" evidence="1">
    <location>
        <begin position="248"/>
        <end position="280"/>
    </location>
</feature>
<evidence type="ECO:0000256" key="1">
    <source>
        <dbReference type="SAM" id="MobiDB-lite"/>
    </source>
</evidence>
<dbReference type="EMBL" id="LN907827">
    <property type="protein sequence ID" value="CUU24307.1"/>
    <property type="molecule type" value="Genomic_DNA"/>
</dbReference>
<dbReference type="PANTHER" id="PTHR35862:SF3">
    <property type="entry name" value="FELS-2 PROPHAGE PROTEIN"/>
    <property type="match status" value="1"/>
</dbReference>
<dbReference type="KEGG" id="ege:EM595_2073"/>
<accession>A0A0U5L6K2</accession>
<name>A0A0U5L6K2_9GAMM</name>
<evidence type="ECO:0000313" key="2">
    <source>
        <dbReference type="EMBL" id="CUU24307.1"/>
    </source>
</evidence>
<organism evidence="2 3">
    <name type="scientific">Duffyella gerundensis</name>
    <dbReference type="NCBI Taxonomy" id="1619313"/>
    <lineage>
        <taxon>Bacteria</taxon>
        <taxon>Pseudomonadati</taxon>
        <taxon>Pseudomonadota</taxon>
        <taxon>Gammaproteobacteria</taxon>
        <taxon>Enterobacterales</taxon>
        <taxon>Erwiniaceae</taxon>
        <taxon>Duffyella</taxon>
    </lineage>
</organism>
<dbReference type="STRING" id="1619313.EM595_2073"/>
<dbReference type="PATRIC" id="fig|1619313.3.peg.2150"/>
<dbReference type="Proteomes" id="UP000059419">
    <property type="component" value="Chromosome 1"/>
</dbReference>
<reference evidence="3" key="1">
    <citation type="submission" date="2015-11" db="EMBL/GenBank/DDBJ databases">
        <authorList>
            <person name="Blom J."/>
        </authorList>
    </citation>
    <scope>NUCLEOTIDE SEQUENCE [LARGE SCALE GENOMIC DNA]</scope>
</reference>
<dbReference type="AlphaFoldDB" id="A0A0U5L6K2"/>
<proteinExistence type="predicted"/>
<evidence type="ECO:0000313" key="3">
    <source>
        <dbReference type="Proteomes" id="UP000059419"/>
    </source>
</evidence>
<protein>
    <submittedName>
        <fullName evidence="2">Late control gene D protein</fullName>
    </submittedName>
</protein>
<dbReference type="InterPro" id="IPR052726">
    <property type="entry name" value="Phage_Baseplate_Hub"/>
</dbReference>
<dbReference type="SUPFAM" id="SSF69279">
    <property type="entry name" value="Phage tail proteins"/>
    <property type="match status" value="1"/>
</dbReference>
<gene>
    <name evidence="2" type="primary">D</name>
    <name evidence="2" type="ORF">EM595_2073</name>
</gene>
<dbReference type="PANTHER" id="PTHR35862">
    <property type="entry name" value="FELS-2 PROPHAGE PROTEIN"/>
    <property type="match status" value="1"/>
</dbReference>